<proteinExistence type="predicted"/>
<sequence length="123" mass="14854">MKTFKKAKYEVLNDKNEIVISGNLLSEIIETTILNTFKFLESEKNLLSKIEKNYFSYYNVLATIYKSSDSLYWNNIEYIEMIHNNIQFLDSSRFIKFRKNTWELTDSKNQIKLSKNRNIFWKK</sequence>
<reference evidence="1 2" key="1">
    <citation type="journal article" date="2016" name="Front. Microbiol.">
        <title>Comprehensive Phylogenetic Analysis of Bovine Non-aureus Staphylococci Species Based on Whole-Genome Sequencing.</title>
        <authorList>
            <person name="Naushad S."/>
            <person name="Barkema H.W."/>
            <person name="Luby C."/>
            <person name="Condas L.A."/>
            <person name="Nobrega D.B."/>
            <person name="Carson D.A."/>
            <person name="De Buck J."/>
        </authorList>
    </citation>
    <scope>NUCLEOTIDE SEQUENCE [LARGE SCALE GENOMIC DNA]</scope>
    <source>
        <strain evidence="1 2">SNUC 1349</strain>
    </source>
</reference>
<name>A0AAQ0LX38_STAXY</name>
<dbReference type="Proteomes" id="UP000285579">
    <property type="component" value="Unassembled WGS sequence"/>
</dbReference>
<dbReference type="AlphaFoldDB" id="A0AAQ0LX38"/>
<protein>
    <submittedName>
        <fullName evidence="1">Uncharacterized protein</fullName>
    </submittedName>
</protein>
<gene>
    <name evidence="1" type="ORF">BU104_12700</name>
</gene>
<dbReference type="RefSeq" id="WP_119555534.1">
    <property type="nucleotide sequence ID" value="NZ_QXUI01000011.1"/>
</dbReference>
<comment type="caution">
    <text evidence="1">The sequence shown here is derived from an EMBL/GenBank/DDBJ whole genome shotgun (WGS) entry which is preliminary data.</text>
</comment>
<accession>A0AAQ0LX38</accession>
<organism evidence="1 2">
    <name type="scientific">Staphylococcus xylosus</name>
    <dbReference type="NCBI Taxonomy" id="1288"/>
    <lineage>
        <taxon>Bacteria</taxon>
        <taxon>Bacillati</taxon>
        <taxon>Bacillota</taxon>
        <taxon>Bacilli</taxon>
        <taxon>Bacillales</taxon>
        <taxon>Staphylococcaceae</taxon>
        <taxon>Staphylococcus</taxon>
    </lineage>
</organism>
<dbReference type="EMBL" id="QXUI01000011">
    <property type="protein sequence ID" value="RIM90985.1"/>
    <property type="molecule type" value="Genomic_DNA"/>
</dbReference>
<evidence type="ECO:0000313" key="2">
    <source>
        <dbReference type="Proteomes" id="UP000285579"/>
    </source>
</evidence>
<evidence type="ECO:0000313" key="1">
    <source>
        <dbReference type="EMBL" id="RIM90985.1"/>
    </source>
</evidence>